<evidence type="ECO:0000313" key="4">
    <source>
        <dbReference type="Proteomes" id="UP001217089"/>
    </source>
</evidence>
<keyword evidence="4" id="KW-1185">Reference proteome</keyword>
<feature type="compositionally biased region" description="Low complexity" evidence="1">
    <location>
        <begin position="182"/>
        <end position="192"/>
    </location>
</feature>
<reference evidence="3 4" key="1">
    <citation type="submission" date="2022-12" db="EMBL/GenBank/DDBJ databases">
        <title>Chromosome-level genome of Tegillarca granosa.</title>
        <authorList>
            <person name="Kim J."/>
        </authorList>
    </citation>
    <scope>NUCLEOTIDE SEQUENCE [LARGE SCALE GENOMIC DNA]</scope>
    <source>
        <strain evidence="3">Teg-2019</strain>
        <tissue evidence="3">Adductor muscle</tissue>
    </source>
</reference>
<feature type="compositionally biased region" description="Low complexity" evidence="1">
    <location>
        <begin position="605"/>
        <end position="620"/>
    </location>
</feature>
<dbReference type="Pfam" id="PF19718">
    <property type="entry name" value="USP47_C"/>
    <property type="match status" value="1"/>
</dbReference>
<dbReference type="InterPro" id="IPR045578">
    <property type="entry name" value="USP47_C"/>
</dbReference>
<feature type="region of interest" description="Disordered" evidence="1">
    <location>
        <begin position="569"/>
        <end position="620"/>
    </location>
</feature>
<dbReference type="EMBL" id="JARBDR010000337">
    <property type="protein sequence ID" value="KAJ8315138.1"/>
    <property type="molecule type" value="Genomic_DNA"/>
</dbReference>
<feature type="compositionally biased region" description="Polar residues" evidence="1">
    <location>
        <begin position="193"/>
        <end position="206"/>
    </location>
</feature>
<feature type="domain" description="Ubiquitin carboxyl-terminal hydrolase 47 C-terminal" evidence="2">
    <location>
        <begin position="364"/>
        <end position="603"/>
    </location>
</feature>
<organism evidence="3 4">
    <name type="scientific">Tegillarca granosa</name>
    <name type="common">Malaysian cockle</name>
    <name type="synonym">Anadara granosa</name>
    <dbReference type="NCBI Taxonomy" id="220873"/>
    <lineage>
        <taxon>Eukaryota</taxon>
        <taxon>Metazoa</taxon>
        <taxon>Spiralia</taxon>
        <taxon>Lophotrochozoa</taxon>
        <taxon>Mollusca</taxon>
        <taxon>Bivalvia</taxon>
        <taxon>Autobranchia</taxon>
        <taxon>Pteriomorphia</taxon>
        <taxon>Arcoida</taxon>
        <taxon>Arcoidea</taxon>
        <taxon>Arcidae</taxon>
        <taxon>Tegillarca</taxon>
    </lineage>
</organism>
<proteinExistence type="predicted"/>
<feature type="compositionally biased region" description="Basic and acidic residues" evidence="1">
    <location>
        <begin position="594"/>
        <end position="604"/>
    </location>
</feature>
<protein>
    <recommendedName>
        <fullName evidence="2">Ubiquitin carboxyl-terminal hydrolase 47 C-terminal domain-containing protein</fullName>
    </recommendedName>
</protein>
<gene>
    <name evidence="3" type="ORF">KUTeg_007288</name>
</gene>
<feature type="compositionally biased region" description="Basic and acidic residues" evidence="1">
    <location>
        <begin position="237"/>
        <end position="251"/>
    </location>
</feature>
<comment type="caution">
    <text evidence="3">The sequence shown here is derived from an EMBL/GenBank/DDBJ whole genome shotgun (WGS) entry which is preliminary data.</text>
</comment>
<evidence type="ECO:0000259" key="2">
    <source>
        <dbReference type="Pfam" id="PF19718"/>
    </source>
</evidence>
<evidence type="ECO:0000256" key="1">
    <source>
        <dbReference type="SAM" id="MobiDB-lite"/>
    </source>
</evidence>
<feature type="compositionally biased region" description="Basic and acidic residues" evidence="1">
    <location>
        <begin position="569"/>
        <end position="582"/>
    </location>
</feature>
<evidence type="ECO:0000313" key="3">
    <source>
        <dbReference type="EMBL" id="KAJ8315138.1"/>
    </source>
</evidence>
<sequence>MVLNVPDTYMRCVLERFHNDLKYLNVPNKTLKSEGFFRSNKVYVEYSGDLEEDVPFQDSRFFKLLDRYQNTIRVHVNLPSVEDVEEFLKSSLRHNKLLKQAVIESVISDNDKVKFQLGNDSLEVDEGISDRGSESELELKFKSMSLPKSYSDPSIYHRYSTSTDDVELIVPTSRTNSPLQGQSSSSQDTSTSAEFSLPTNGSTSLDGQVEDPQSVDDTLGNKDSDSEQTSPPSPIEGAKDLDFSKQGAKEDWDAEIEAENDVNIRNNDNEEPLRRYFNVIHEEVDNLTKQRQLTVLVDKRITLGAFKTELEPFVYTTSDNFKVYRVYSNNQEFESIRLSETLSFFEDGKLNIKLGRALKPGEYRVKVYQLLLNESEPSKFLIETIFAKGMSVLESKKMILPEIKEQCSLDFPLERCRLRKKTWKNPGTVYVDSQLYEEDVPIFANWEVFLQVLDGPEKMTCNSYLAIFVRRWRPSCFSIDPFQEIILTQQTVDELKQKLAEVSGIPEENIEYAKGRGTFPCDVSLLEIHTDLDWSPYVTTLNTWPLYICDDGNVLYYRDKSEKLMELSDERKKELQQKENARLSRGTYKSSYSPRKERALKIYTDDLPPSSSSKSSPDLD</sequence>
<name>A0ABQ9FCU1_TEGGR</name>
<accession>A0ABQ9FCU1</accession>
<feature type="region of interest" description="Disordered" evidence="1">
    <location>
        <begin position="174"/>
        <end position="252"/>
    </location>
</feature>
<dbReference type="Proteomes" id="UP001217089">
    <property type="component" value="Unassembled WGS sequence"/>
</dbReference>